<feature type="compositionally biased region" description="Low complexity" evidence="5">
    <location>
        <begin position="89"/>
        <end position="100"/>
    </location>
</feature>
<dbReference type="Gene3D" id="1.10.260.40">
    <property type="entry name" value="lambda repressor-like DNA-binding domains"/>
    <property type="match status" value="1"/>
</dbReference>
<keyword evidence="3" id="KW-0238">DNA-binding</keyword>
<proteinExistence type="inferred from homology"/>
<dbReference type="Proteomes" id="UP000321121">
    <property type="component" value="Unassembled WGS sequence"/>
</dbReference>
<keyword evidence="2" id="KW-0805">Transcription regulation</keyword>
<accession>A0ABQ0TZ94</accession>
<dbReference type="SUPFAM" id="SSF47413">
    <property type="entry name" value="lambda repressor-like DNA-binding domains"/>
    <property type="match status" value="1"/>
</dbReference>
<feature type="region of interest" description="Disordered" evidence="5">
    <location>
        <begin position="67"/>
        <end position="112"/>
    </location>
</feature>
<evidence type="ECO:0000256" key="5">
    <source>
        <dbReference type="SAM" id="MobiDB-lite"/>
    </source>
</evidence>
<feature type="domain" description="Ner winged helix-turn-helix DNA-binding" evidence="6">
    <location>
        <begin position="18"/>
        <end position="82"/>
    </location>
</feature>
<evidence type="ECO:0000313" key="7">
    <source>
        <dbReference type="EMBL" id="GEK71559.1"/>
    </source>
</evidence>
<evidence type="ECO:0000256" key="2">
    <source>
        <dbReference type="ARBA" id="ARBA00023015"/>
    </source>
</evidence>
<reference evidence="7 8" key="1">
    <citation type="submission" date="2019-07" db="EMBL/GenBank/DDBJ databases">
        <title>Whole genome shotgun sequence of Halomonas halophila NBRC 102604.</title>
        <authorList>
            <person name="Hosoyama A."/>
            <person name="Uohara A."/>
            <person name="Ohji S."/>
            <person name="Ichikawa N."/>
        </authorList>
    </citation>
    <scope>NUCLEOTIDE SEQUENCE [LARGE SCALE GENOMIC DNA]</scope>
    <source>
        <strain evidence="7 8">NBRC 102604</strain>
    </source>
</reference>
<dbReference type="InterPro" id="IPR010982">
    <property type="entry name" value="Lambda_DNA-bd_dom_sf"/>
</dbReference>
<keyword evidence="8" id="KW-1185">Reference proteome</keyword>
<evidence type="ECO:0000259" key="6">
    <source>
        <dbReference type="Pfam" id="PF13693"/>
    </source>
</evidence>
<organism evidence="7 8">
    <name type="scientific">Halomonas halophila</name>
    <dbReference type="NCBI Taxonomy" id="29573"/>
    <lineage>
        <taxon>Bacteria</taxon>
        <taxon>Pseudomonadati</taxon>
        <taxon>Pseudomonadota</taxon>
        <taxon>Gammaproteobacteria</taxon>
        <taxon>Oceanospirillales</taxon>
        <taxon>Halomonadaceae</taxon>
        <taxon>Halomonas</taxon>
    </lineage>
</organism>
<name>A0ABQ0TZ94_9GAMM</name>
<gene>
    <name evidence="7" type="ORF">HHA04nite_01030</name>
</gene>
<sequence>MSMDIPLNPEQRWEWLKYQLRIRGSSLAKVANQLKVSRAAVLNAKYLPYPRIERAIAQQLDLHPGQVWPERWNADGTPSRQRPKRAEKSASTSSTHVSDSNAIAHRQLAQEA</sequence>
<dbReference type="InterPro" id="IPR038722">
    <property type="entry name" value="Ner_HTH_dom"/>
</dbReference>
<dbReference type="RefSeq" id="WP_146907224.1">
    <property type="nucleotide sequence ID" value="NZ_BJUS01000001.1"/>
</dbReference>
<dbReference type="EMBL" id="BJUS01000001">
    <property type="protein sequence ID" value="GEK71559.1"/>
    <property type="molecule type" value="Genomic_DNA"/>
</dbReference>
<keyword evidence="4" id="KW-0804">Transcription</keyword>
<comment type="similarity">
    <text evidence="1">Belongs to the ner transcriptional regulatory family.</text>
</comment>
<evidence type="ECO:0000256" key="4">
    <source>
        <dbReference type="ARBA" id="ARBA00023163"/>
    </source>
</evidence>
<evidence type="ECO:0000313" key="8">
    <source>
        <dbReference type="Proteomes" id="UP000321121"/>
    </source>
</evidence>
<protein>
    <recommendedName>
        <fullName evidence="6">Ner winged helix-turn-helix DNA-binding domain-containing protein</fullName>
    </recommendedName>
</protein>
<dbReference type="Pfam" id="PF13693">
    <property type="entry name" value="HTH_35"/>
    <property type="match status" value="1"/>
</dbReference>
<evidence type="ECO:0000256" key="1">
    <source>
        <dbReference type="ARBA" id="ARBA00006157"/>
    </source>
</evidence>
<comment type="caution">
    <text evidence="7">The sequence shown here is derived from an EMBL/GenBank/DDBJ whole genome shotgun (WGS) entry which is preliminary data.</text>
</comment>
<evidence type="ECO:0000256" key="3">
    <source>
        <dbReference type="ARBA" id="ARBA00023125"/>
    </source>
</evidence>